<keyword evidence="7" id="KW-0862">Zinc</keyword>
<comment type="catalytic activity">
    <reaction evidence="1">
        <text>S-ubiquitinyl-[E2 ubiquitin-conjugating enzyme]-L-cysteine + [acceptor protein]-L-lysine = [E2 ubiquitin-conjugating enzyme]-L-cysteine + N(6)-ubiquitinyl-[acceptor protein]-L-lysine.</text>
        <dbReference type="EC" id="2.3.2.27"/>
    </reaction>
</comment>
<dbReference type="PANTHER" id="PTHR15710:SF132">
    <property type="entry name" value="E3 UBIQUITIN-PROTEIN LIGASE MPSR1"/>
    <property type="match status" value="1"/>
</dbReference>
<dbReference type="STRING" id="1590841.A0A2R6RFD9"/>
<dbReference type="InterPro" id="IPR001841">
    <property type="entry name" value="Znf_RING"/>
</dbReference>
<feature type="region of interest" description="Disordered" evidence="9">
    <location>
        <begin position="175"/>
        <end position="228"/>
    </location>
</feature>
<dbReference type="PROSITE" id="PS50089">
    <property type="entry name" value="ZF_RING_2"/>
    <property type="match status" value="1"/>
</dbReference>
<evidence type="ECO:0000256" key="3">
    <source>
        <dbReference type="ARBA" id="ARBA00022679"/>
    </source>
</evidence>
<dbReference type="Pfam" id="PF13639">
    <property type="entry name" value="zf-RING_2"/>
    <property type="match status" value="1"/>
</dbReference>
<dbReference type="Gramene" id="PSS28746">
    <property type="protein sequence ID" value="PSS28746"/>
    <property type="gene ID" value="CEY00_Acc06344"/>
</dbReference>
<reference evidence="11 12" key="1">
    <citation type="submission" date="2017-07" db="EMBL/GenBank/DDBJ databases">
        <title>An improved, manually edited Actinidia chinensis var. chinensis (kiwifruit) genome highlights the challenges associated with draft genomes and gene prediction in plants.</title>
        <authorList>
            <person name="Pilkington S."/>
            <person name="Crowhurst R."/>
            <person name="Hilario E."/>
            <person name="Nardozza S."/>
            <person name="Fraser L."/>
            <person name="Peng Y."/>
            <person name="Gunaseelan K."/>
            <person name="Simpson R."/>
            <person name="Tahir J."/>
            <person name="Deroles S."/>
            <person name="Templeton K."/>
            <person name="Luo Z."/>
            <person name="Davy M."/>
            <person name="Cheng C."/>
            <person name="Mcneilage M."/>
            <person name="Scaglione D."/>
            <person name="Liu Y."/>
            <person name="Zhang Q."/>
            <person name="Datson P."/>
            <person name="De Silva N."/>
            <person name="Gardiner S."/>
            <person name="Bassett H."/>
            <person name="Chagne D."/>
            <person name="Mccallum J."/>
            <person name="Dzierzon H."/>
            <person name="Deng C."/>
            <person name="Wang Y.-Y."/>
            <person name="Barron N."/>
            <person name="Manako K."/>
            <person name="Bowen J."/>
            <person name="Foster T."/>
            <person name="Erridge Z."/>
            <person name="Tiffin H."/>
            <person name="Waite C."/>
            <person name="Davies K."/>
            <person name="Grierson E."/>
            <person name="Laing W."/>
            <person name="Kirk R."/>
            <person name="Chen X."/>
            <person name="Wood M."/>
            <person name="Montefiori M."/>
            <person name="Brummell D."/>
            <person name="Schwinn K."/>
            <person name="Catanach A."/>
            <person name="Fullerton C."/>
            <person name="Li D."/>
            <person name="Meiyalaghan S."/>
            <person name="Nieuwenhuizen N."/>
            <person name="Read N."/>
            <person name="Prakash R."/>
            <person name="Hunter D."/>
            <person name="Zhang H."/>
            <person name="Mckenzie M."/>
            <person name="Knabel M."/>
            <person name="Harris A."/>
            <person name="Allan A."/>
            <person name="Chen A."/>
            <person name="Janssen B."/>
            <person name="Plunkett B."/>
            <person name="Dwamena C."/>
            <person name="Voogd C."/>
            <person name="Leif D."/>
            <person name="Lafferty D."/>
            <person name="Souleyre E."/>
            <person name="Varkonyi-Gasic E."/>
            <person name="Gambi F."/>
            <person name="Hanley J."/>
            <person name="Yao J.-L."/>
            <person name="Cheung J."/>
            <person name="David K."/>
            <person name="Warren B."/>
            <person name="Marsh K."/>
            <person name="Snowden K."/>
            <person name="Lin-Wang K."/>
            <person name="Brian L."/>
            <person name="Martinez-Sanchez M."/>
            <person name="Wang M."/>
            <person name="Ileperuma N."/>
            <person name="Macnee N."/>
            <person name="Campin R."/>
            <person name="Mcatee P."/>
            <person name="Drummond R."/>
            <person name="Espley R."/>
            <person name="Ireland H."/>
            <person name="Wu R."/>
            <person name="Atkinson R."/>
            <person name="Karunairetnam S."/>
            <person name="Bulley S."/>
            <person name="Chunkath S."/>
            <person name="Hanley Z."/>
            <person name="Storey R."/>
            <person name="Thrimawithana A."/>
            <person name="Thomson S."/>
            <person name="David C."/>
            <person name="Testolin R."/>
        </authorList>
    </citation>
    <scope>NUCLEOTIDE SEQUENCE [LARGE SCALE GENOMIC DNA]</scope>
    <source>
        <strain evidence="12">cv. Red5</strain>
        <tissue evidence="11">Young leaf</tissue>
    </source>
</reference>
<dbReference type="FunFam" id="3.30.40.10:FF:000127">
    <property type="entry name" value="E3 ubiquitin-protein ligase RNF181"/>
    <property type="match status" value="1"/>
</dbReference>
<dbReference type="GO" id="GO:0016567">
    <property type="term" value="P:protein ubiquitination"/>
    <property type="evidence" value="ECO:0007669"/>
    <property type="project" value="TreeGrafter"/>
</dbReference>
<accession>A0A2R6RFD9</accession>
<keyword evidence="3" id="KW-0808">Transferase</keyword>
<dbReference type="Proteomes" id="UP000241394">
    <property type="component" value="Chromosome LG6"/>
</dbReference>
<feature type="region of interest" description="Disordered" evidence="9">
    <location>
        <begin position="38"/>
        <end position="61"/>
    </location>
</feature>
<evidence type="ECO:0000313" key="12">
    <source>
        <dbReference type="Proteomes" id="UP000241394"/>
    </source>
</evidence>
<evidence type="ECO:0000256" key="1">
    <source>
        <dbReference type="ARBA" id="ARBA00000900"/>
    </source>
</evidence>
<evidence type="ECO:0000256" key="7">
    <source>
        <dbReference type="ARBA" id="ARBA00022833"/>
    </source>
</evidence>
<evidence type="ECO:0000256" key="8">
    <source>
        <dbReference type="PROSITE-ProRule" id="PRU00175"/>
    </source>
</evidence>
<feature type="compositionally biased region" description="Polar residues" evidence="9">
    <location>
        <begin position="210"/>
        <end position="220"/>
    </location>
</feature>
<evidence type="ECO:0000313" key="11">
    <source>
        <dbReference type="EMBL" id="PSS28746.1"/>
    </source>
</evidence>
<feature type="compositionally biased region" description="Basic and acidic residues" evidence="9">
    <location>
        <begin position="178"/>
        <end position="197"/>
    </location>
</feature>
<dbReference type="OrthoDB" id="8062037at2759"/>
<dbReference type="InParanoid" id="A0A2R6RFD9"/>
<evidence type="ECO:0000256" key="6">
    <source>
        <dbReference type="ARBA" id="ARBA00022786"/>
    </source>
</evidence>
<dbReference type="GO" id="GO:0005737">
    <property type="term" value="C:cytoplasm"/>
    <property type="evidence" value="ECO:0007669"/>
    <property type="project" value="TreeGrafter"/>
</dbReference>
<name>A0A2R6RFD9_ACTCC</name>
<dbReference type="SMART" id="SM00184">
    <property type="entry name" value="RING"/>
    <property type="match status" value="1"/>
</dbReference>
<dbReference type="SUPFAM" id="SSF57850">
    <property type="entry name" value="RING/U-box"/>
    <property type="match status" value="1"/>
</dbReference>
<sequence length="228" mass="25216">MASEAEMSEPSLQSLLERLISSRNRDLSLFMPIILGLTNPTNTTNPIQDSTDPDPENENPRESRDRIILINPLTQGMVVIEGNSSSLDSLLRDLLSKDGQPPASKSSIEAMPTVEIGGEDEGSDCVICMEEWGIGGVAREMPCRHRFHGGCIEKWLGIHGSCPVCRYKMPVEDDDDDLVKKRGGDGEERETGRRREIWVSFSFNRDRGGESNQTPTGDSSSTDHHMEA</sequence>
<dbReference type="GO" id="GO:0061630">
    <property type="term" value="F:ubiquitin protein ligase activity"/>
    <property type="evidence" value="ECO:0007669"/>
    <property type="project" value="UniProtKB-EC"/>
</dbReference>
<dbReference type="Gene3D" id="3.30.40.10">
    <property type="entry name" value="Zinc/RING finger domain, C3HC4 (zinc finger)"/>
    <property type="match status" value="1"/>
</dbReference>
<comment type="caution">
    <text evidence="11">The sequence shown here is derived from an EMBL/GenBank/DDBJ whole genome shotgun (WGS) entry which is preliminary data.</text>
</comment>
<reference evidence="12" key="2">
    <citation type="journal article" date="2018" name="BMC Genomics">
        <title>A manually annotated Actinidia chinensis var. chinensis (kiwifruit) genome highlights the challenges associated with draft genomes and gene prediction in plants.</title>
        <authorList>
            <person name="Pilkington S.M."/>
            <person name="Crowhurst R."/>
            <person name="Hilario E."/>
            <person name="Nardozza S."/>
            <person name="Fraser L."/>
            <person name="Peng Y."/>
            <person name="Gunaseelan K."/>
            <person name="Simpson R."/>
            <person name="Tahir J."/>
            <person name="Deroles S.C."/>
            <person name="Templeton K."/>
            <person name="Luo Z."/>
            <person name="Davy M."/>
            <person name="Cheng C."/>
            <person name="McNeilage M."/>
            <person name="Scaglione D."/>
            <person name="Liu Y."/>
            <person name="Zhang Q."/>
            <person name="Datson P."/>
            <person name="De Silva N."/>
            <person name="Gardiner S.E."/>
            <person name="Bassett H."/>
            <person name="Chagne D."/>
            <person name="McCallum J."/>
            <person name="Dzierzon H."/>
            <person name="Deng C."/>
            <person name="Wang Y.Y."/>
            <person name="Barron L."/>
            <person name="Manako K."/>
            <person name="Bowen J."/>
            <person name="Foster T.M."/>
            <person name="Erridge Z.A."/>
            <person name="Tiffin H."/>
            <person name="Waite C.N."/>
            <person name="Davies K.M."/>
            <person name="Grierson E.P."/>
            <person name="Laing W.A."/>
            <person name="Kirk R."/>
            <person name="Chen X."/>
            <person name="Wood M."/>
            <person name="Montefiori M."/>
            <person name="Brummell D.A."/>
            <person name="Schwinn K.E."/>
            <person name="Catanach A."/>
            <person name="Fullerton C."/>
            <person name="Li D."/>
            <person name="Meiyalaghan S."/>
            <person name="Nieuwenhuizen N."/>
            <person name="Read N."/>
            <person name="Prakash R."/>
            <person name="Hunter D."/>
            <person name="Zhang H."/>
            <person name="McKenzie M."/>
            <person name="Knabel M."/>
            <person name="Harris A."/>
            <person name="Allan A.C."/>
            <person name="Gleave A."/>
            <person name="Chen A."/>
            <person name="Janssen B.J."/>
            <person name="Plunkett B."/>
            <person name="Ampomah-Dwamena C."/>
            <person name="Voogd C."/>
            <person name="Leif D."/>
            <person name="Lafferty D."/>
            <person name="Souleyre E.J.F."/>
            <person name="Varkonyi-Gasic E."/>
            <person name="Gambi F."/>
            <person name="Hanley J."/>
            <person name="Yao J.L."/>
            <person name="Cheung J."/>
            <person name="David K.M."/>
            <person name="Warren B."/>
            <person name="Marsh K."/>
            <person name="Snowden K.C."/>
            <person name="Lin-Wang K."/>
            <person name="Brian L."/>
            <person name="Martinez-Sanchez M."/>
            <person name="Wang M."/>
            <person name="Ileperuma N."/>
            <person name="Macnee N."/>
            <person name="Campin R."/>
            <person name="McAtee P."/>
            <person name="Drummond R.S.M."/>
            <person name="Espley R.V."/>
            <person name="Ireland H.S."/>
            <person name="Wu R."/>
            <person name="Atkinson R.G."/>
            <person name="Karunairetnam S."/>
            <person name="Bulley S."/>
            <person name="Chunkath S."/>
            <person name="Hanley Z."/>
            <person name="Storey R."/>
            <person name="Thrimawithana A.H."/>
            <person name="Thomson S."/>
            <person name="David C."/>
            <person name="Testolin R."/>
            <person name="Huang H."/>
            <person name="Hellens R.P."/>
            <person name="Schaffer R.J."/>
        </authorList>
    </citation>
    <scope>NUCLEOTIDE SEQUENCE [LARGE SCALE GENOMIC DNA]</scope>
    <source>
        <strain evidence="12">cv. Red5</strain>
    </source>
</reference>
<feature type="domain" description="RING-type" evidence="10">
    <location>
        <begin position="125"/>
        <end position="166"/>
    </location>
</feature>
<evidence type="ECO:0000256" key="4">
    <source>
        <dbReference type="ARBA" id="ARBA00022723"/>
    </source>
</evidence>
<protein>
    <recommendedName>
        <fullName evidence="2">RING-type E3 ubiquitin transferase</fullName>
        <ecNumber evidence="2">2.3.2.27</ecNumber>
    </recommendedName>
</protein>
<dbReference type="InterPro" id="IPR013083">
    <property type="entry name" value="Znf_RING/FYVE/PHD"/>
</dbReference>
<evidence type="ECO:0000256" key="2">
    <source>
        <dbReference type="ARBA" id="ARBA00012483"/>
    </source>
</evidence>
<keyword evidence="4" id="KW-0479">Metal-binding</keyword>
<evidence type="ECO:0000256" key="9">
    <source>
        <dbReference type="SAM" id="MobiDB-lite"/>
    </source>
</evidence>
<proteinExistence type="predicted"/>
<keyword evidence="5 8" id="KW-0863">Zinc-finger</keyword>
<dbReference type="PANTHER" id="PTHR15710">
    <property type="entry name" value="E3 UBIQUITIN-PROTEIN LIGASE PRAJA"/>
    <property type="match status" value="1"/>
</dbReference>
<dbReference type="EMBL" id="NKQK01000006">
    <property type="protein sequence ID" value="PSS28746.1"/>
    <property type="molecule type" value="Genomic_DNA"/>
</dbReference>
<dbReference type="GO" id="GO:0008270">
    <property type="term" value="F:zinc ion binding"/>
    <property type="evidence" value="ECO:0007669"/>
    <property type="project" value="UniProtKB-KW"/>
</dbReference>
<dbReference type="EC" id="2.3.2.27" evidence="2"/>
<evidence type="ECO:0000256" key="5">
    <source>
        <dbReference type="ARBA" id="ARBA00022771"/>
    </source>
</evidence>
<gene>
    <name evidence="11" type="ORF">CEY00_Acc06344</name>
</gene>
<dbReference type="AlphaFoldDB" id="A0A2R6RFD9"/>
<organism evidence="11 12">
    <name type="scientific">Actinidia chinensis var. chinensis</name>
    <name type="common">Chinese soft-hair kiwi</name>
    <dbReference type="NCBI Taxonomy" id="1590841"/>
    <lineage>
        <taxon>Eukaryota</taxon>
        <taxon>Viridiplantae</taxon>
        <taxon>Streptophyta</taxon>
        <taxon>Embryophyta</taxon>
        <taxon>Tracheophyta</taxon>
        <taxon>Spermatophyta</taxon>
        <taxon>Magnoliopsida</taxon>
        <taxon>eudicotyledons</taxon>
        <taxon>Gunneridae</taxon>
        <taxon>Pentapetalae</taxon>
        <taxon>asterids</taxon>
        <taxon>Ericales</taxon>
        <taxon>Actinidiaceae</taxon>
        <taxon>Actinidia</taxon>
    </lineage>
</organism>
<dbReference type="OMA" id="HERIILI"/>
<keyword evidence="12" id="KW-1185">Reference proteome</keyword>
<dbReference type="FunCoup" id="A0A2R6RFD9">
    <property type="interactions" value="2"/>
</dbReference>
<keyword evidence="6" id="KW-0833">Ubl conjugation pathway</keyword>
<evidence type="ECO:0000259" key="10">
    <source>
        <dbReference type="PROSITE" id="PS50089"/>
    </source>
</evidence>